<organism evidence="3 4">
    <name type="scientific">Ditylenchus destructor</name>
    <dbReference type="NCBI Taxonomy" id="166010"/>
    <lineage>
        <taxon>Eukaryota</taxon>
        <taxon>Metazoa</taxon>
        <taxon>Ecdysozoa</taxon>
        <taxon>Nematoda</taxon>
        <taxon>Chromadorea</taxon>
        <taxon>Rhabditida</taxon>
        <taxon>Tylenchina</taxon>
        <taxon>Tylenchomorpha</taxon>
        <taxon>Sphaerularioidea</taxon>
        <taxon>Anguinidae</taxon>
        <taxon>Anguininae</taxon>
        <taxon>Ditylenchus</taxon>
    </lineage>
</organism>
<dbReference type="InterPro" id="IPR001461">
    <property type="entry name" value="Aspartic_peptidase_A1"/>
</dbReference>
<evidence type="ECO:0000313" key="4">
    <source>
        <dbReference type="Proteomes" id="UP001201812"/>
    </source>
</evidence>
<dbReference type="InterPro" id="IPR033121">
    <property type="entry name" value="PEPTIDASE_A1"/>
</dbReference>
<name>A0AAD4ND37_9BILA</name>
<evidence type="ECO:0000259" key="2">
    <source>
        <dbReference type="PROSITE" id="PS51767"/>
    </source>
</evidence>
<dbReference type="PANTHER" id="PTHR47966">
    <property type="entry name" value="BETA-SITE APP-CLEAVING ENZYME, ISOFORM A-RELATED"/>
    <property type="match status" value="1"/>
</dbReference>
<evidence type="ECO:0000313" key="3">
    <source>
        <dbReference type="EMBL" id="KAI1726023.1"/>
    </source>
</evidence>
<dbReference type="InterPro" id="IPR021109">
    <property type="entry name" value="Peptidase_aspartic_dom_sf"/>
</dbReference>
<sequence>MHAQLPGTIFTFLMNVFYNPALKPIPIYEPFQLKAVYVPYTGAVQNPLSMALVGNVTIGNPAVTYRMHFNVPTSMDTVLIGERAGLPDGTALLNNSLKYVQKDPSAVLTTGDDVHKITPFLVPSDAFVEDFIHTGVNNETIKQTIKVLSNFSQKSLQDYFESAPFDGVLSLRTVPFGNTTSFLNTTLIGRNESSVVTFWMQGKNANDHALLTFGKFDSDHCNSKWSEVPQIDHEKGLWTFKIRTISFNQGTMLPNKTFIQHMNFTEQKVIANPYIEGQRNREHLIDDELTYSKDMTDAISTHPVDQIAAINIGQASSKAPMKHLHYMAALTGANKSKKYDSYYSVSCSGHNYHLLMGLENNQTLVLAPTDYIIEMRKGECFLAFQEDPSPVLPGSPTWTLGGHFFSERCVALDIKKKTISFTAAIPNDSAA</sequence>
<dbReference type="PROSITE" id="PS51767">
    <property type="entry name" value="PEPTIDASE_A1"/>
    <property type="match status" value="1"/>
</dbReference>
<evidence type="ECO:0000256" key="1">
    <source>
        <dbReference type="ARBA" id="ARBA00007447"/>
    </source>
</evidence>
<dbReference type="AlphaFoldDB" id="A0AAD4ND37"/>
<dbReference type="Proteomes" id="UP001201812">
    <property type="component" value="Unassembled WGS sequence"/>
</dbReference>
<feature type="domain" description="Peptidase A1" evidence="2">
    <location>
        <begin position="52"/>
        <end position="422"/>
    </location>
</feature>
<dbReference type="GO" id="GO:0005764">
    <property type="term" value="C:lysosome"/>
    <property type="evidence" value="ECO:0007669"/>
    <property type="project" value="TreeGrafter"/>
</dbReference>
<dbReference type="GO" id="GO:0006508">
    <property type="term" value="P:proteolysis"/>
    <property type="evidence" value="ECO:0007669"/>
    <property type="project" value="InterPro"/>
</dbReference>
<comment type="similarity">
    <text evidence="1">Belongs to the peptidase A1 family.</text>
</comment>
<proteinExistence type="inferred from homology"/>
<dbReference type="GO" id="GO:0004190">
    <property type="term" value="F:aspartic-type endopeptidase activity"/>
    <property type="evidence" value="ECO:0007669"/>
    <property type="project" value="InterPro"/>
</dbReference>
<accession>A0AAD4ND37</accession>
<dbReference type="EMBL" id="JAKKPZ010000002">
    <property type="protein sequence ID" value="KAI1726023.1"/>
    <property type="molecule type" value="Genomic_DNA"/>
</dbReference>
<dbReference type="SUPFAM" id="SSF50630">
    <property type="entry name" value="Acid proteases"/>
    <property type="match status" value="1"/>
</dbReference>
<protein>
    <recommendedName>
        <fullName evidence="2">Peptidase A1 domain-containing protein</fullName>
    </recommendedName>
</protein>
<reference evidence="3" key="1">
    <citation type="submission" date="2022-01" db="EMBL/GenBank/DDBJ databases">
        <title>Genome Sequence Resource for Two Populations of Ditylenchus destructor, the Migratory Endoparasitic Phytonematode.</title>
        <authorList>
            <person name="Zhang H."/>
            <person name="Lin R."/>
            <person name="Xie B."/>
        </authorList>
    </citation>
    <scope>NUCLEOTIDE SEQUENCE</scope>
    <source>
        <strain evidence="3">BazhouSP</strain>
    </source>
</reference>
<dbReference type="Gene3D" id="2.60.40.1960">
    <property type="match status" value="1"/>
</dbReference>
<dbReference type="PANTHER" id="PTHR47966:SF8">
    <property type="entry name" value="ASPARTIC PROTEASE 1-RELATED"/>
    <property type="match status" value="1"/>
</dbReference>
<comment type="caution">
    <text evidence="3">The sequence shown here is derived from an EMBL/GenBank/DDBJ whole genome shotgun (WGS) entry which is preliminary data.</text>
</comment>
<keyword evidence="4" id="KW-1185">Reference proteome</keyword>
<dbReference type="Gene3D" id="2.40.70.10">
    <property type="entry name" value="Acid Proteases"/>
    <property type="match status" value="3"/>
</dbReference>
<dbReference type="Pfam" id="PF00026">
    <property type="entry name" value="Asp"/>
    <property type="match status" value="1"/>
</dbReference>
<gene>
    <name evidence="3" type="ORF">DdX_02716</name>
</gene>